<gene>
    <name evidence="1" type="ORF">POPTR_016G039050</name>
</gene>
<protein>
    <recommendedName>
        <fullName evidence="3">Methyltransferase type 11 domain-containing protein</fullName>
    </recommendedName>
</protein>
<dbReference type="PANTHER" id="PTHR45180">
    <property type="entry name" value="OS01G0307686 PROTEIN"/>
    <property type="match status" value="1"/>
</dbReference>
<proteinExistence type="predicted"/>
<evidence type="ECO:0000313" key="1">
    <source>
        <dbReference type="EMBL" id="RQP01266.1"/>
    </source>
</evidence>
<organism evidence="1 2">
    <name type="scientific">Populus trichocarpa</name>
    <name type="common">Western balsam poplar</name>
    <name type="synonym">Populus balsamifera subsp. trichocarpa</name>
    <dbReference type="NCBI Taxonomy" id="3694"/>
    <lineage>
        <taxon>Eukaryota</taxon>
        <taxon>Viridiplantae</taxon>
        <taxon>Streptophyta</taxon>
        <taxon>Embryophyta</taxon>
        <taxon>Tracheophyta</taxon>
        <taxon>Spermatophyta</taxon>
        <taxon>Magnoliopsida</taxon>
        <taxon>eudicotyledons</taxon>
        <taxon>Gunneridae</taxon>
        <taxon>Pentapetalae</taxon>
        <taxon>rosids</taxon>
        <taxon>fabids</taxon>
        <taxon>Malpighiales</taxon>
        <taxon>Salicaceae</taxon>
        <taxon>Saliceae</taxon>
        <taxon>Populus</taxon>
    </lineage>
</organism>
<dbReference type="PANTHER" id="PTHR45180:SF1">
    <property type="entry name" value="OS01G0307686 PROTEIN"/>
    <property type="match status" value="1"/>
</dbReference>
<dbReference type="InterPro" id="IPR029063">
    <property type="entry name" value="SAM-dependent_MTases_sf"/>
</dbReference>
<sequence>MSMSGLEQTLSTQSSVDLVTVAQAMHWFDLHAFYQQVKWILKKPNGVIAAWCYTVPEVNDSVDSVLNPFYSIDSDPYWEPQLKLIDDKYMSIDFPFEPVEGADHTGPSKFVAEKLMNLDEYFTYL</sequence>
<dbReference type="Gene3D" id="3.40.50.150">
    <property type="entry name" value="Vaccinia Virus protein VP39"/>
    <property type="match status" value="1"/>
</dbReference>
<keyword evidence="2" id="KW-1185">Reference proteome</keyword>
<dbReference type="STRING" id="3694.A0A3N7G4L5"/>
<evidence type="ECO:0008006" key="3">
    <source>
        <dbReference type="Google" id="ProtNLM"/>
    </source>
</evidence>
<accession>A0A3N7G4L5</accession>
<reference evidence="1 2" key="1">
    <citation type="journal article" date="2006" name="Science">
        <title>The genome of black cottonwood, Populus trichocarpa (Torr. &amp; Gray).</title>
        <authorList>
            <person name="Tuskan G.A."/>
            <person name="Difazio S."/>
            <person name="Jansson S."/>
            <person name="Bohlmann J."/>
            <person name="Grigoriev I."/>
            <person name="Hellsten U."/>
            <person name="Putnam N."/>
            <person name="Ralph S."/>
            <person name="Rombauts S."/>
            <person name="Salamov A."/>
            <person name="Schein J."/>
            <person name="Sterck L."/>
            <person name="Aerts A."/>
            <person name="Bhalerao R.R."/>
            <person name="Bhalerao R.P."/>
            <person name="Blaudez D."/>
            <person name="Boerjan W."/>
            <person name="Brun A."/>
            <person name="Brunner A."/>
            <person name="Busov V."/>
            <person name="Campbell M."/>
            <person name="Carlson J."/>
            <person name="Chalot M."/>
            <person name="Chapman J."/>
            <person name="Chen G.L."/>
            <person name="Cooper D."/>
            <person name="Coutinho P.M."/>
            <person name="Couturier J."/>
            <person name="Covert S."/>
            <person name="Cronk Q."/>
            <person name="Cunningham R."/>
            <person name="Davis J."/>
            <person name="Degroeve S."/>
            <person name="Dejardin A."/>
            <person name="Depamphilis C."/>
            <person name="Detter J."/>
            <person name="Dirks B."/>
            <person name="Dubchak I."/>
            <person name="Duplessis S."/>
            <person name="Ehlting J."/>
            <person name="Ellis B."/>
            <person name="Gendler K."/>
            <person name="Goodstein D."/>
            <person name="Gribskov M."/>
            <person name="Grimwood J."/>
            <person name="Groover A."/>
            <person name="Gunter L."/>
            <person name="Hamberger B."/>
            <person name="Heinze B."/>
            <person name="Helariutta Y."/>
            <person name="Henrissat B."/>
            <person name="Holligan D."/>
            <person name="Holt R."/>
            <person name="Huang W."/>
            <person name="Islam-Faridi N."/>
            <person name="Jones S."/>
            <person name="Jones-Rhoades M."/>
            <person name="Jorgensen R."/>
            <person name="Joshi C."/>
            <person name="Kangasjarvi J."/>
            <person name="Karlsson J."/>
            <person name="Kelleher C."/>
            <person name="Kirkpatrick R."/>
            <person name="Kirst M."/>
            <person name="Kohler A."/>
            <person name="Kalluri U."/>
            <person name="Larimer F."/>
            <person name="Leebens-Mack J."/>
            <person name="Leple J.C."/>
            <person name="Locascio P."/>
            <person name="Lou Y."/>
            <person name="Lucas S."/>
            <person name="Martin F."/>
            <person name="Montanini B."/>
            <person name="Napoli C."/>
            <person name="Nelson D.R."/>
            <person name="Nelson C."/>
            <person name="Nieminen K."/>
            <person name="Nilsson O."/>
            <person name="Pereda V."/>
            <person name="Peter G."/>
            <person name="Philippe R."/>
            <person name="Pilate G."/>
            <person name="Poliakov A."/>
            <person name="Razumovskaya J."/>
            <person name="Richardson P."/>
            <person name="Rinaldi C."/>
            <person name="Ritland K."/>
            <person name="Rouze P."/>
            <person name="Ryaboy D."/>
            <person name="Schmutz J."/>
            <person name="Schrader J."/>
            <person name="Segerman B."/>
            <person name="Shin H."/>
            <person name="Siddiqui A."/>
            <person name="Sterky F."/>
            <person name="Terry A."/>
            <person name="Tsai C.J."/>
            <person name="Uberbacher E."/>
            <person name="Unneberg P."/>
            <person name="Vahala J."/>
            <person name="Wall K."/>
            <person name="Wessler S."/>
            <person name="Yang G."/>
            <person name="Yin T."/>
            <person name="Douglas C."/>
            <person name="Marra M."/>
            <person name="Sandberg G."/>
            <person name="Van de Peer Y."/>
            <person name="Rokhsar D."/>
        </authorList>
    </citation>
    <scope>NUCLEOTIDE SEQUENCE [LARGE SCALE GENOMIC DNA]</scope>
    <source>
        <strain evidence="2">cv. Nisqually</strain>
    </source>
</reference>
<name>A0A3N7G4L5_POPTR</name>
<dbReference type="AlphaFoldDB" id="A0A3N7G4L5"/>
<evidence type="ECO:0000313" key="2">
    <source>
        <dbReference type="Proteomes" id="UP000006729"/>
    </source>
</evidence>
<dbReference type="EMBL" id="CM009305">
    <property type="protein sequence ID" value="RQP01266.1"/>
    <property type="molecule type" value="Genomic_DNA"/>
</dbReference>
<dbReference type="SUPFAM" id="SSF53335">
    <property type="entry name" value="S-adenosyl-L-methionine-dependent methyltransferases"/>
    <property type="match status" value="1"/>
</dbReference>
<dbReference type="Proteomes" id="UP000006729">
    <property type="component" value="Chromosome 16"/>
</dbReference>
<dbReference type="InParanoid" id="A0A3N7G4L5"/>